<sequence length="135" mass="15172">MERIQSTQESEDGSDSVDVFASVMGPEHPEKMEERMQQRMLEKFNAQKEAMEQDIMMNVVIRLQRINPDLRLDPGMLIFNARTLGEAFSAQVVIQPINRPSTGSNNQGSIGDGVHAGFQLASLLGFAVFLGWFWK</sequence>
<protein>
    <submittedName>
        <fullName evidence="2">Uncharacterized protein LOC107828056 isoform X1</fullName>
    </submittedName>
</protein>
<reference evidence="1" key="1">
    <citation type="journal article" date="2014" name="Nat. Commun.">
        <title>The tobacco genome sequence and its comparison with those of tomato and potato.</title>
        <authorList>
            <person name="Sierro N."/>
            <person name="Battey J.N."/>
            <person name="Ouadi S."/>
            <person name="Bakaher N."/>
            <person name="Bovet L."/>
            <person name="Willig A."/>
            <person name="Goepfert S."/>
            <person name="Peitsch M.C."/>
            <person name="Ivanov N.V."/>
        </authorList>
    </citation>
    <scope>NUCLEOTIDE SEQUENCE [LARGE SCALE GENOMIC DNA]</scope>
</reference>
<gene>
    <name evidence="2" type="primary">LOC107828056</name>
</gene>
<evidence type="ECO:0000313" key="2">
    <source>
        <dbReference type="RefSeq" id="XP_075095794.1"/>
    </source>
</evidence>
<accession>A0AC58TEZ2</accession>
<evidence type="ECO:0000313" key="1">
    <source>
        <dbReference type="Proteomes" id="UP000790787"/>
    </source>
</evidence>
<keyword evidence="1" id="KW-1185">Reference proteome</keyword>
<reference evidence="2" key="2">
    <citation type="submission" date="2025-08" db="UniProtKB">
        <authorList>
            <consortium name="RefSeq"/>
        </authorList>
    </citation>
    <scope>IDENTIFICATION</scope>
    <source>
        <tissue evidence="2">Leaf</tissue>
    </source>
</reference>
<proteinExistence type="predicted"/>
<organism evidence="1 2">
    <name type="scientific">Nicotiana tabacum</name>
    <name type="common">Common tobacco</name>
    <dbReference type="NCBI Taxonomy" id="4097"/>
    <lineage>
        <taxon>Eukaryota</taxon>
        <taxon>Viridiplantae</taxon>
        <taxon>Streptophyta</taxon>
        <taxon>Embryophyta</taxon>
        <taxon>Tracheophyta</taxon>
        <taxon>Spermatophyta</taxon>
        <taxon>Magnoliopsida</taxon>
        <taxon>eudicotyledons</taxon>
        <taxon>Gunneridae</taxon>
        <taxon>Pentapetalae</taxon>
        <taxon>asterids</taxon>
        <taxon>lamiids</taxon>
        <taxon>Solanales</taxon>
        <taxon>Solanaceae</taxon>
        <taxon>Nicotianoideae</taxon>
        <taxon>Nicotianeae</taxon>
        <taxon>Nicotiana</taxon>
    </lineage>
</organism>
<dbReference type="Proteomes" id="UP000790787">
    <property type="component" value="Chromosome 19"/>
</dbReference>
<name>A0AC58TEZ2_TOBAC</name>
<dbReference type="RefSeq" id="XP_075095794.1">
    <property type="nucleotide sequence ID" value="XM_075239693.1"/>
</dbReference>